<reference evidence="11 12" key="1">
    <citation type="submission" date="2024-06" db="EMBL/GenBank/DDBJ databases">
        <title>Genomic Encyclopedia of Type Strains, Phase V (KMG-V): Genome sequencing to study the core and pangenomes of soil and plant-associated prokaryotes.</title>
        <authorList>
            <person name="Whitman W."/>
        </authorList>
    </citation>
    <scope>NUCLEOTIDE SEQUENCE [LARGE SCALE GENOMIC DNA]</scope>
    <source>
        <strain evidence="11 12">USDA 160</strain>
    </source>
</reference>
<dbReference type="EMBL" id="JBEPTQ010000002">
    <property type="protein sequence ID" value="MET4723272.1"/>
    <property type="molecule type" value="Genomic_DNA"/>
</dbReference>
<evidence type="ECO:0000256" key="9">
    <source>
        <dbReference type="SAM" id="SignalP"/>
    </source>
</evidence>
<dbReference type="SUPFAM" id="SSF46626">
    <property type="entry name" value="Cytochrome c"/>
    <property type="match status" value="2"/>
</dbReference>
<evidence type="ECO:0000259" key="10">
    <source>
        <dbReference type="PROSITE" id="PS51007"/>
    </source>
</evidence>
<comment type="caution">
    <text evidence="11">The sequence shown here is derived from an EMBL/GenBank/DDBJ whole genome shotgun (WGS) entry which is preliminary data.</text>
</comment>
<protein>
    <submittedName>
        <fullName evidence="11">Cytochrome c peroxidase</fullName>
        <ecNumber evidence="11">1.11.1.5</ecNumber>
    </submittedName>
</protein>
<evidence type="ECO:0000256" key="2">
    <source>
        <dbReference type="ARBA" id="ARBA00022617"/>
    </source>
</evidence>
<feature type="chain" id="PRO_5045295788" evidence="9">
    <location>
        <begin position="21"/>
        <end position="435"/>
    </location>
</feature>
<evidence type="ECO:0000256" key="8">
    <source>
        <dbReference type="SAM" id="MobiDB-lite"/>
    </source>
</evidence>
<dbReference type="InterPro" id="IPR009056">
    <property type="entry name" value="Cyt_c-like_dom"/>
</dbReference>
<evidence type="ECO:0000256" key="7">
    <source>
        <dbReference type="PROSITE-ProRule" id="PRU00433"/>
    </source>
</evidence>
<dbReference type="Pfam" id="PF03150">
    <property type="entry name" value="CCP_MauG"/>
    <property type="match status" value="1"/>
</dbReference>
<dbReference type="EC" id="1.11.1.5" evidence="11"/>
<keyword evidence="4 9" id="KW-0732">Signal</keyword>
<proteinExistence type="predicted"/>
<comment type="subcellular location">
    <subcellularLocation>
        <location evidence="1">Cell envelope</location>
    </subcellularLocation>
</comment>
<keyword evidence="2 7" id="KW-0349">Heme</keyword>
<dbReference type="InterPro" id="IPR004852">
    <property type="entry name" value="Di-haem_cyt_c_peroxidsae"/>
</dbReference>
<feature type="compositionally biased region" description="Low complexity" evidence="8">
    <location>
        <begin position="29"/>
        <end position="40"/>
    </location>
</feature>
<dbReference type="PROSITE" id="PS51007">
    <property type="entry name" value="CYTC"/>
    <property type="match status" value="2"/>
</dbReference>
<evidence type="ECO:0000256" key="5">
    <source>
        <dbReference type="ARBA" id="ARBA00023002"/>
    </source>
</evidence>
<dbReference type="InterPro" id="IPR036909">
    <property type="entry name" value="Cyt_c-like_dom_sf"/>
</dbReference>
<feature type="domain" description="Cytochrome c" evidence="10">
    <location>
        <begin position="231"/>
        <end position="391"/>
    </location>
</feature>
<evidence type="ECO:0000313" key="11">
    <source>
        <dbReference type="EMBL" id="MET4723272.1"/>
    </source>
</evidence>
<dbReference type="PANTHER" id="PTHR30600:SF10">
    <property type="entry name" value="BLL6722 PROTEIN"/>
    <property type="match status" value="1"/>
</dbReference>
<keyword evidence="11" id="KW-0575">Peroxidase</keyword>
<name>A0ABV2S261_BRAJP</name>
<dbReference type="PANTHER" id="PTHR30600">
    <property type="entry name" value="CYTOCHROME C PEROXIDASE-RELATED"/>
    <property type="match status" value="1"/>
</dbReference>
<keyword evidence="3 7" id="KW-0479">Metal-binding</keyword>
<feature type="domain" description="Cytochrome c" evidence="10">
    <location>
        <begin position="79"/>
        <end position="211"/>
    </location>
</feature>
<feature type="compositionally biased region" description="Pro residues" evidence="8">
    <location>
        <begin position="41"/>
        <end position="51"/>
    </location>
</feature>
<keyword evidence="6 7" id="KW-0408">Iron</keyword>
<keyword evidence="5 11" id="KW-0560">Oxidoreductase</keyword>
<gene>
    <name evidence="11" type="ORF">ABIF63_007378</name>
</gene>
<feature type="region of interest" description="Disordered" evidence="8">
    <location>
        <begin position="29"/>
        <end position="56"/>
    </location>
</feature>
<accession>A0ABV2S261</accession>
<evidence type="ECO:0000256" key="6">
    <source>
        <dbReference type="ARBA" id="ARBA00023004"/>
    </source>
</evidence>
<evidence type="ECO:0000313" key="12">
    <source>
        <dbReference type="Proteomes" id="UP001549291"/>
    </source>
</evidence>
<sequence length="435" mass="47233">MMRATSLVILLLLSNTFAVVAPRAQEQDAGAGAPPALAPGQAPPLPKPGPLAQPRSSIQVGFPTVLTEYVISPSTLRPARVALGQKLFFEPRLSGDGTVSCATCHDPARAFTDGRPLAVGIHGRVGQRNAPTVLNALYNKTQFWDGRVDTLEQQAALPITNPFEMGSASIGDALSRIAGDKDYQAQFMQAFGRDVNEQDMLSAIAAYERTLASFDSPFDHFIAGDGNAISDSARRGWDLFNAKARCHLCHALTDNQPDATLFLDSDFHNVGIGILRHHVVPLAQQAERELAKGHVTGIDTAAITSEMSVLGRFLVTRKQDDIASFKTPGLRNVLVTGPYFHDGSMQTLWDVMDHYNKGDGITNPWLDKDMQPLALTEPEIDDMVAFLASLTSAQYKVTGDQEYARQLALSKVNRPQRDTARAFGPKPKQPEPPPL</sequence>
<dbReference type="Gene3D" id="1.10.760.10">
    <property type="entry name" value="Cytochrome c-like domain"/>
    <property type="match status" value="2"/>
</dbReference>
<feature type="region of interest" description="Disordered" evidence="8">
    <location>
        <begin position="409"/>
        <end position="435"/>
    </location>
</feature>
<dbReference type="Proteomes" id="UP001549291">
    <property type="component" value="Unassembled WGS sequence"/>
</dbReference>
<evidence type="ECO:0000256" key="4">
    <source>
        <dbReference type="ARBA" id="ARBA00022729"/>
    </source>
</evidence>
<organism evidence="11 12">
    <name type="scientific">Bradyrhizobium japonicum</name>
    <dbReference type="NCBI Taxonomy" id="375"/>
    <lineage>
        <taxon>Bacteria</taxon>
        <taxon>Pseudomonadati</taxon>
        <taxon>Pseudomonadota</taxon>
        <taxon>Alphaproteobacteria</taxon>
        <taxon>Hyphomicrobiales</taxon>
        <taxon>Nitrobacteraceae</taxon>
        <taxon>Bradyrhizobium</taxon>
    </lineage>
</organism>
<evidence type="ECO:0000256" key="1">
    <source>
        <dbReference type="ARBA" id="ARBA00004196"/>
    </source>
</evidence>
<keyword evidence="12" id="KW-1185">Reference proteome</keyword>
<feature type="signal peptide" evidence="9">
    <location>
        <begin position="1"/>
        <end position="20"/>
    </location>
</feature>
<dbReference type="GO" id="GO:0004130">
    <property type="term" value="F:cytochrome-c peroxidase activity"/>
    <property type="evidence" value="ECO:0007669"/>
    <property type="project" value="UniProtKB-EC"/>
</dbReference>
<dbReference type="InterPro" id="IPR051395">
    <property type="entry name" value="Cytochrome_c_Peroxidase/MauG"/>
</dbReference>
<evidence type="ECO:0000256" key="3">
    <source>
        <dbReference type="ARBA" id="ARBA00022723"/>
    </source>
</evidence>